<dbReference type="Proteomes" id="UP000799757">
    <property type="component" value="Unassembled WGS sequence"/>
</dbReference>
<protein>
    <recommendedName>
        <fullName evidence="4">Jacalin-type lectin domain-containing protein</fullName>
    </recommendedName>
</protein>
<feature type="non-terminal residue" evidence="2">
    <location>
        <position position="766"/>
    </location>
</feature>
<dbReference type="EMBL" id="MU002791">
    <property type="protein sequence ID" value="KAF2785625.1"/>
    <property type="molecule type" value="Genomic_DNA"/>
</dbReference>
<accession>A0A6A6WP11</accession>
<dbReference type="AlphaFoldDB" id="A0A6A6WP11"/>
<feature type="compositionally biased region" description="Basic and acidic residues" evidence="1">
    <location>
        <begin position="79"/>
        <end position="123"/>
    </location>
</feature>
<evidence type="ECO:0000313" key="3">
    <source>
        <dbReference type="Proteomes" id="UP000799757"/>
    </source>
</evidence>
<keyword evidence="3" id="KW-1185">Reference proteome</keyword>
<gene>
    <name evidence="2" type="ORF">K505DRAFT_291014</name>
</gene>
<organism evidence="2 3">
    <name type="scientific">Melanomma pulvis-pyrius CBS 109.77</name>
    <dbReference type="NCBI Taxonomy" id="1314802"/>
    <lineage>
        <taxon>Eukaryota</taxon>
        <taxon>Fungi</taxon>
        <taxon>Dikarya</taxon>
        <taxon>Ascomycota</taxon>
        <taxon>Pezizomycotina</taxon>
        <taxon>Dothideomycetes</taxon>
        <taxon>Pleosporomycetidae</taxon>
        <taxon>Pleosporales</taxon>
        <taxon>Melanommataceae</taxon>
        <taxon>Melanomma</taxon>
    </lineage>
</organism>
<feature type="compositionally biased region" description="Basic and acidic residues" evidence="1">
    <location>
        <begin position="152"/>
        <end position="162"/>
    </location>
</feature>
<name>A0A6A6WP11_9PLEO</name>
<evidence type="ECO:0008006" key="4">
    <source>
        <dbReference type="Google" id="ProtNLM"/>
    </source>
</evidence>
<dbReference type="OrthoDB" id="3231004at2759"/>
<evidence type="ECO:0000256" key="1">
    <source>
        <dbReference type="SAM" id="MobiDB-lite"/>
    </source>
</evidence>
<sequence length="766" mass="84610">MALLLAPYTNAMRLGIFNSYTQQICIDNATTIDEHALENVVNNTGMKMKELAQQIKELKSFESEILLPRHPSTLAGGDGDVKVEGSDGSTKEGEEPEVAKVESGEKPKEEDESGEKPKEEDKPIAATPAKPKDPLQDEKDKEAQAKKAKPGKLLEERKDHARAPSAIAKDTWKFNSEIVGPSQIVTYTSRFVDKLSDVTEALNVSGSLSIKYGAIGGSGKGQFIDSDKFRDSDLNFFIQVKVVNQTINLKDALVYRPLKGNDSLPKAGATGKAGNDTAIFNKIFGDTFISGFVEGGEFNALISMKIMDKSKSTDIAAKAKIALTIGAGSVEAEGEVKKQKSSLEMSTETTIQVSWAGGGHIKSFNEPWDIDSVTRAASRFPDLVARSPQRIYAIITKYETLRSFIESGPKEHSKLVYENATIYTNYLLDSFMDYKNIYKTLSTNMEEMEAGRFQFLKQLPLGDPRRIKDVSKFEASIAGLENARKAARFQMLKIVNEVDLITENPGEACKENRPDIIQSANFFRSRIPVQTSVTLIKPGKDEGLKETYAITVDKALDNTPEVARQWFNDYQTANPQAGKSLQVDHALGFATSSLRTTFFKNLEFLQPSFSIHSVQATMLKGTLNQLTITWTNGLRFSAGRNAVEIPAGEPGRVVLKPFPFGKLDGERERVFGCRIEVAQREGEAVQRVVGLTLYTSRGRDYTVRADKFVVDGTSCTIDGDKFTRYEVRYYDSPMLGGQIKGFWGQTLDRPDARADVGIYALGPIWG</sequence>
<reference evidence="2" key="1">
    <citation type="journal article" date="2020" name="Stud. Mycol.">
        <title>101 Dothideomycetes genomes: a test case for predicting lifestyles and emergence of pathogens.</title>
        <authorList>
            <person name="Haridas S."/>
            <person name="Albert R."/>
            <person name="Binder M."/>
            <person name="Bloem J."/>
            <person name="Labutti K."/>
            <person name="Salamov A."/>
            <person name="Andreopoulos B."/>
            <person name="Baker S."/>
            <person name="Barry K."/>
            <person name="Bills G."/>
            <person name="Bluhm B."/>
            <person name="Cannon C."/>
            <person name="Castanera R."/>
            <person name="Culley D."/>
            <person name="Daum C."/>
            <person name="Ezra D."/>
            <person name="Gonzalez J."/>
            <person name="Henrissat B."/>
            <person name="Kuo A."/>
            <person name="Liang C."/>
            <person name="Lipzen A."/>
            <person name="Lutzoni F."/>
            <person name="Magnuson J."/>
            <person name="Mondo S."/>
            <person name="Nolan M."/>
            <person name="Ohm R."/>
            <person name="Pangilinan J."/>
            <person name="Park H.-J."/>
            <person name="Ramirez L."/>
            <person name="Alfaro M."/>
            <person name="Sun H."/>
            <person name="Tritt A."/>
            <person name="Yoshinaga Y."/>
            <person name="Zwiers L.-H."/>
            <person name="Turgeon B."/>
            <person name="Goodwin S."/>
            <person name="Spatafora J."/>
            <person name="Crous P."/>
            <person name="Grigoriev I."/>
        </authorList>
    </citation>
    <scope>NUCLEOTIDE SEQUENCE</scope>
    <source>
        <strain evidence="2">CBS 109.77</strain>
    </source>
</reference>
<proteinExistence type="predicted"/>
<feature type="region of interest" description="Disordered" evidence="1">
    <location>
        <begin position="69"/>
        <end position="162"/>
    </location>
</feature>
<evidence type="ECO:0000313" key="2">
    <source>
        <dbReference type="EMBL" id="KAF2785625.1"/>
    </source>
</evidence>
<feature type="compositionally biased region" description="Basic and acidic residues" evidence="1">
    <location>
        <begin position="130"/>
        <end position="145"/>
    </location>
</feature>